<reference evidence="9 10" key="2">
    <citation type="submission" date="2023-06" db="EMBL/GenBank/DDBJ databases">
        <authorList>
            <person name="Zeman M."/>
            <person name="Kubasova T."/>
            <person name="Jahodarova E."/>
            <person name="Nykrynova M."/>
            <person name="Rychlik I."/>
        </authorList>
    </citation>
    <scope>NUCLEOTIDE SEQUENCE [LARGE SCALE GENOMIC DNA]</scope>
    <source>
        <strain evidence="9 10">ET341</strain>
    </source>
</reference>
<evidence type="ECO:0000313" key="9">
    <source>
        <dbReference type="EMBL" id="MDM8195406.1"/>
    </source>
</evidence>
<dbReference type="InterPro" id="IPR037278">
    <property type="entry name" value="ARFGAP/RecO"/>
</dbReference>
<dbReference type="Pfam" id="PF02565">
    <property type="entry name" value="RecO_C"/>
    <property type="match status" value="1"/>
</dbReference>
<evidence type="ECO:0000256" key="1">
    <source>
        <dbReference type="ARBA" id="ARBA00007452"/>
    </source>
</evidence>
<dbReference type="Pfam" id="PF11967">
    <property type="entry name" value="RecO_N"/>
    <property type="match status" value="1"/>
</dbReference>
<sequence length="246" mass="28306">MMKMTIHEEVVEAVILKKTPYKENDMILHIYSHEYGKMSVMARGIRKMTSKNARGCQEMMLSELTIALKKGMSTLIKATPLDYFRHIEENLESEIVGQYILEYFYRYVEDNQPLEKEYRMLYEALHALDLGYPPLLVYLLFNVFILEHNGVSLDVDGCVLCGSPQVVSISLEDGGFLCSKHIGHHHPYSQDILKAFRHIHKIPITAIDHLHISSSAIQVLVPLMESLIEEYTGIQLKTSRFIHQIV</sequence>
<dbReference type="RefSeq" id="WP_289527358.1">
    <property type="nucleotide sequence ID" value="NZ_JAUDCK010000008.1"/>
</dbReference>
<keyword evidence="5 7" id="KW-0234">DNA repair</keyword>
<evidence type="ECO:0000259" key="8">
    <source>
        <dbReference type="Pfam" id="PF11967"/>
    </source>
</evidence>
<evidence type="ECO:0000256" key="5">
    <source>
        <dbReference type="ARBA" id="ARBA00023204"/>
    </source>
</evidence>
<dbReference type="SUPFAM" id="SSF50249">
    <property type="entry name" value="Nucleic acid-binding proteins"/>
    <property type="match status" value="1"/>
</dbReference>
<organism evidence="9 10">
    <name type="scientific">Massilimicrobiota timonensis</name>
    <dbReference type="NCBI Taxonomy" id="1776392"/>
    <lineage>
        <taxon>Bacteria</taxon>
        <taxon>Bacillati</taxon>
        <taxon>Bacillota</taxon>
        <taxon>Erysipelotrichia</taxon>
        <taxon>Erysipelotrichales</taxon>
        <taxon>Erysipelotrichaceae</taxon>
        <taxon>Massilimicrobiota</taxon>
    </lineage>
</organism>
<accession>A0ABT7UGY8</accession>
<proteinExistence type="inferred from homology"/>
<dbReference type="EMBL" id="JAUDCK010000008">
    <property type="protein sequence ID" value="MDM8195406.1"/>
    <property type="molecule type" value="Genomic_DNA"/>
</dbReference>
<dbReference type="InterPro" id="IPR022572">
    <property type="entry name" value="DNA_rep/recomb_RecO_N"/>
</dbReference>
<evidence type="ECO:0000256" key="3">
    <source>
        <dbReference type="ARBA" id="ARBA00022763"/>
    </source>
</evidence>
<evidence type="ECO:0000313" key="10">
    <source>
        <dbReference type="Proteomes" id="UP001529275"/>
    </source>
</evidence>
<evidence type="ECO:0000256" key="7">
    <source>
        <dbReference type="HAMAP-Rule" id="MF_00201"/>
    </source>
</evidence>
<comment type="similarity">
    <text evidence="1 7">Belongs to the RecO family.</text>
</comment>
<dbReference type="SUPFAM" id="SSF57863">
    <property type="entry name" value="ArfGap/RecO-like zinc finger"/>
    <property type="match status" value="1"/>
</dbReference>
<dbReference type="PANTHER" id="PTHR33991:SF1">
    <property type="entry name" value="DNA REPAIR PROTEIN RECO"/>
    <property type="match status" value="1"/>
</dbReference>
<dbReference type="Proteomes" id="UP001529275">
    <property type="component" value="Unassembled WGS sequence"/>
</dbReference>
<dbReference type="InterPro" id="IPR012340">
    <property type="entry name" value="NA-bd_OB-fold"/>
</dbReference>
<evidence type="ECO:0000256" key="6">
    <source>
        <dbReference type="ARBA" id="ARBA00033409"/>
    </source>
</evidence>
<evidence type="ECO:0000256" key="4">
    <source>
        <dbReference type="ARBA" id="ARBA00023172"/>
    </source>
</evidence>
<dbReference type="InterPro" id="IPR042242">
    <property type="entry name" value="RecO_C"/>
</dbReference>
<gene>
    <name evidence="7 9" type="primary">recO</name>
    <name evidence="9" type="ORF">QUV98_03625</name>
</gene>
<comment type="caution">
    <text evidence="9">The sequence shown here is derived from an EMBL/GenBank/DDBJ whole genome shotgun (WGS) entry which is preliminary data.</text>
</comment>
<keyword evidence="4 7" id="KW-0233">DNA recombination</keyword>
<feature type="domain" description="DNA replication/recombination mediator RecO N-terminal" evidence="8">
    <location>
        <begin position="11"/>
        <end position="84"/>
    </location>
</feature>
<dbReference type="Gene3D" id="1.20.1440.120">
    <property type="entry name" value="Recombination protein O, C-terminal domain"/>
    <property type="match status" value="1"/>
</dbReference>
<keyword evidence="10" id="KW-1185">Reference proteome</keyword>
<keyword evidence="3 7" id="KW-0227">DNA damage</keyword>
<reference evidence="10" key="1">
    <citation type="submission" date="2023-06" db="EMBL/GenBank/DDBJ databases">
        <title>Identification and characterization of horizontal gene transfer across gut microbiota members of farm animals based on homology search.</title>
        <authorList>
            <person name="Zeman M."/>
            <person name="Kubasova T."/>
            <person name="Jahodarova E."/>
            <person name="Nykrynova M."/>
            <person name="Rychlik I."/>
        </authorList>
    </citation>
    <scope>NUCLEOTIDE SEQUENCE [LARGE SCALE GENOMIC DNA]</scope>
    <source>
        <strain evidence="10">ET341</strain>
    </source>
</reference>
<dbReference type="NCBIfam" id="TIGR00613">
    <property type="entry name" value="reco"/>
    <property type="match status" value="1"/>
</dbReference>
<dbReference type="InterPro" id="IPR003717">
    <property type="entry name" value="RecO"/>
</dbReference>
<comment type="function">
    <text evidence="7">Involved in DNA repair and RecF pathway recombination.</text>
</comment>
<evidence type="ECO:0000256" key="2">
    <source>
        <dbReference type="ARBA" id="ARBA00021310"/>
    </source>
</evidence>
<protein>
    <recommendedName>
        <fullName evidence="2 7">DNA repair protein RecO</fullName>
    </recommendedName>
    <alternativeName>
        <fullName evidence="6 7">Recombination protein O</fullName>
    </alternativeName>
</protein>
<name>A0ABT7UGY8_9FIRM</name>
<dbReference type="HAMAP" id="MF_00201">
    <property type="entry name" value="RecO"/>
    <property type="match status" value="1"/>
</dbReference>
<dbReference type="Gene3D" id="2.40.50.140">
    <property type="entry name" value="Nucleic acid-binding proteins"/>
    <property type="match status" value="1"/>
</dbReference>
<dbReference type="PANTHER" id="PTHR33991">
    <property type="entry name" value="DNA REPAIR PROTEIN RECO"/>
    <property type="match status" value="1"/>
</dbReference>